<accession>A0A117IF67</accession>
<evidence type="ECO:0000313" key="2">
    <source>
        <dbReference type="Proteomes" id="UP000069705"/>
    </source>
</evidence>
<dbReference type="EMBL" id="BCSZ01000035">
    <property type="protein sequence ID" value="GAT03790.1"/>
    <property type="molecule type" value="Genomic_DNA"/>
</dbReference>
<protein>
    <recommendedName>
        <fullName evidence="3">DUF4365 domain-containing protein</fullName>
    </recommendedName>
</protein>
<dbReference type="RefSeq" id="WP_061264336.1">
    <property type="nucleotide sequence ID" value="NZ_BCSZ01000035.1"/>
</dbReference>
<comment type="caution">
    <text evidence="1">The sequence shown here is derived from an EMBL/GenBank/DDBJ whole genome shotgun (WGS) entry which is preliminary data.</text>
</comment>
<organism evidence="1 2">
    <name type="scientific">Mycolicibacterium fortuitum subsp. acetamidolyticum</name>
    <dbReference type="NCBI Taxonomy" id="144550"/>
    <lineage>
        <taxon>Bacteria</taxon>
        <taxon>Bacillati</taxon>
        <taxon>Actinomycetota</taxon>
        <taxon>Actinomycetes</taxon>
        <taxon>Mycobacteriales</taxon>
        <taxon>Mycobacteriaceae</taxon>
        <taxon>Mycolicibacterium</taxon>
    </lineage>
</organism>
<dbReference type="GO" id="GO:0003676">
    <property type="term" value="F:nucleic acid binding"/>
    <property type="evidence" value="ECO:0007669"/>
    <property type="project" value="InterPro"/>
</dbReference>
<gene>
    <name evidence="1" type="ORF">RMCFA_3902</name>
</gene>
<reference evidence="1 2" key="1">
    <citation type="journal article" date="2016" name="Genome Announc.">
        <title>Draft Genome Sequences of Five Rapidly Growing Mycobacterium Species, M. thermoresistibile, M. fortuitum subsp. acetamidolyticum, M. canariasense, M. brisbanense, and M. novocastrense.</title>
        <authorList>
            <person name="Katahira K."/>
            <person name="Ogura Y."/>
            <person name="Gotoh Y."/>
            <person name="Hayashi T."/>
        </authorList>
    </citation>
    <scope>NUCLEOTIDE SEQUENCE [LARGE SCALE GENOMIC DNA]</scope>
    <source>
        <strain evidence="1 2">JCM6368</strain>
    </source>
</reference>
<sequence length="159" mass="17419">MTVEVKLGTQAIGAAGELLVQYQLLKLGIDSARLTTDSGIDLVMYVPGHQTASTIQVKANVSPKPAGGKGKLLLSWPFPDDSPAQWLAGVDMSTDSVWLFPMDQARQLAQQKHTNGTRLLYFYTDESVGSKSLRLQDMISHRLEVVITTLLNGRPRELP</sequence>
<dbReference type="InterPro" id="IPR011856">
    <property type="entry name" value="tRNA_endonuc-like_dom_sf"/>
</dbReference>
<evidence type="ECO:0008006" key="3">
    <source>
        <dbReference type="Google" id="ProtNLM"/>
    </source>
</evidence>
<dbReference type="Gene3D" id="3.40.1350.10">
    <property type="match status" value="1"/>
</dbReference>
<name>A0A117IF67_MYCFO</name>
<reference evidence="2" key="2">
    <citation type="submission" date="2016-02" db="EMBL/GenBank/DDBJ databases">
        <title>Draft genome sequence of five rapidly growing Mycobacterium species.</title>
        <authorList>
            <person name="Katahira K."/>
            <person name="Gotou Y."/>
            <person name="Iida K."/>
            <person name="Ogura Y."/>
            <person name="Hayashi T."/>
        </authorList>
    </citation>
    <scope>NUCLEOTIDE SEQUENCE [LARGE SCALE GENOMIC DNA]</scope>
    <source>
        <strain evidence="2">JCM6368</strain>
    </source>
</reference>
<evidence type="ECO:0000313" key="1">
    <source>
        <dbReference type="EMBL" id="GAT03790.1"/>
    </source>
</evidence>
<dbReference type="Proteomes" id="UP000069705">
    <property type="component" value="Unassembled WGS sequence"/>
</dbReference>
<proteinExistence type="predicted"/>
<dbReference type="AlphaFoldDB" id="A0A117IF67"/>